<dbReference type="PANTHER" id="PTHR46796">
    <property type="entry name" value="HTH-TYPE TRANSCRIPTIONAL ACTIVATOR RHAS-RELATED"/>
    <property type="match status" value="1"/>
</dbReference>
<dbReference type="AlphaFoldDB" id="A0A7W7RA84"/>
<dbReference type="PANTHER" id="PTHR46796:SF6">
    <property type="entry name" value="ARAC SUBFAMILY"/>
    <property type="match status" value="1"/>
</dbReference>
<protein>
    <submittedName>
        <fullName evidence="6">AraC-like DNA-binding protein</fullName>
    </submittedName>
</protein>
<organism evidence="6 7">
    <name type="scientific">Kitasatospora kifunensis</name>
    <name type="common">Streptomyces kifunensis</name>
    <dbReference type="NCBI Taxonomy" id="58351"/>
    <lineage>
        <taxon>Bacteria</taxon>
        <taxon>Bacillati</taxon>
        <taxon>Actinomycetota</taxon>
        <taxon>Actinomycetes</taxon>
        <taxon>Kitasatosporales</taxon>
        <taxon>Streptomycetaceae</taxon>
        <taxon>Kitasatospora</taxon>
    </lineage>
</organism>
<keyword evidence="2 6" id="KW-0238">DNA-binding</keyword>
<keyword evidence="1" id="KW-0805">Transcription regulation</keyword>
<dbReference type="InterPro" id="IPR009057">
    <property type="entry name" value="Homeodomain-like_sf"/>
</dbReference>
<name>A0A7W7RA84_KITKI</name>
<dbReference type="InterPro" id="IPR020449">
    <property type="entry name" value="Tscrpt_reg_AraC-type_HTH"/>
</dbReference>
<evidence type="ECO:0000256" key="1">
    <source>
        <dbReference type="ARBA" id="ARBA00023015"/>
    </source>
</evidence>
<dbReference type="EMBL" id="JACHJV010000002">
    <property type="protein sequence ID" value="MBB4927968.1"/>
    <property type="molecule type" value="Genomic_DNA"/>
</dbReference>
<feature type="region of interest" description="Disordered" evidence="4">
    <location>
        <begin position="365"/>
        <end position="395"/>
    </location>
</feature>
<evidence type="ECO:0000259" key="5">
    <source>
        <dbReference type="PROSITE" id="PS01124"/>
    </source>
</evidence>
<evidence type="ECO:0000256" key="3">
    <source>
        <dbReference type="ARBA" id="ARBA00023163"/>
    </source>
</evidence>
<feature type="compositionally biased region" description="Basic and acidic residues" evidence="4">
    <location>
        <begin position="365"/>
        <end position="392"/>
    </location>
</feature>
<keyword evidence="7" id="KW-1185">Reference proteome</keyword>
<reference evidence="6 7" key="1">
    <citation type="submission" date="2020-08" db="EMBL/GenBank/DDBJ databases">
        <title>Sequencing the genomes of 1000 actinobacteria strains.</title>
        <authorList>
            <person name="Klenk H.-P."/>
        </authorList>
    </citation>
    <scope>NUCLEOTIDE SEQUENCE [LARGE SCALE GENOMIC DNA]</scope>
    <source>
        <strain evidence="6 7">DSM 41654</strain>
    </source>
</reference>
<comment type="caution">
    <text evidence="6">The sequence shown here is derived from an EMBL/GenBank/DDBJ whole genome shotgun (WGS) entry which is preliminary data.</text>
</comment>
<dbReference type="PROSITE" id="PS01124">
    <property type="entry name" value="HTH_ARAC_FAMILY_2"/>
    <property type="match status" value="1"/>
</dbReference>
<evidence type="ECO:0000256" key="4">
    <source>
        <dbReference type="SAM" id="MobiDB-lite"/>
    </source>
</evidence>
<dbReference type="Pfam" id="PF12833">
    <property type="entry name" value="HTH_18"/>
    <property type="match status" value="1"/>
</dbReference>
<proteinExistence type="predicted"/>
<dbReference type="GO" id="GO:0043565">
    <property type="term" value="F:sequence-specific DNA binding"/>
    <property type="evidence" value="ECO:0007669"/>
    <property type="project" value="InterPro"/>
</dbReference>
<feature type="domain" description="HTH araC/xylS-type" evidence="5">
    <location>
        <begin position="217"/>
        <end position="318"/>
    </location>
</feature>
<dbReference type="SMART" id="SM00342">
    <property type="entry name" value="HTH_ARAC"/>
    <property type="match status" value="1"/>
</dbReference>
<dbReference type="InterPro" id="IPR018060">
    <property type="entry name" value="HTH_AraC"/>
</dbReference>
<evidence type="ECO:0000256" key="2">
    <source>
        <dbReference type="ARBA" id="ARBA00023125"/>
    </source>
</evidence>
<sequence length="410" mass="44151">MSLVLTTASVPDHDKIAYWNEAVNRIHVPVRVTPLATGSDTGPFAGRIVTDRLGYLQISTVEADPERVSRPPRLIDQSQEAFVAIALQEAGTASFTQGGRSTRVEEGELLLYDTGRPYTVDYPQRFRTRLFQLPSRALNLPEKMLGQLTGVAIRPDEGFGATLIPVLAAMAQGAGGYAPAVGDRLAGSVAELLATLAAERSTAAAADTDSAQGHLLLRIRAHIDRHLGDPALSPEGIADAHRISIRYLHRLFEAQDTTVSRLIQRRRLEECGRELARRGRASPTVSVVARRWGFVSPAHFSRAFRATYGVSPREWRDRCLSGAAGGRAPGPHGAASEPVALQQAQPELTHGGECRDGVPQALQRDFADDGDGRRVDEFADARAHQGAADHDGSLLVHDQLGVPAVAVGEE</sequence>
<dbReference type="Gene3D" id="1.10.10.60">
    <property type="entry name" value="Homeodomain-like"/>
    <property type="match status" value="1"/>
</dbReference>
<dbReference type="GO" id="GO:0003700">
    <property type="term" value="F:DNA-binding transcription factor activity"/>
    <property type="evidence" value="ECO:0007669"/>
    <property type="project" value="InterPro"/>
</dbReference>
<dbReference type="InterPro" id="IPR035418">
    <property type="entry name" value="AraC-bd_2"/>
</dbReference>
<dbReference type="Pfam" id="PF14525">
    <property type="entry name" value="AraC_binding_2"/>
    <property type="match status" value="1"/>
</dbReference>
<gene>
    <name evidence="6" type="ORF">FHR34_007063</name>
</gene>
<dbReference type="SUPFAM" id="SSF46689">
    <property type="entry name" value="Homeodomain-like"/>
    <property type="match status" value="1"/>
</dbReference>
<evidence type="ECO:0000313" key="7">
    <source>
        <dbReference type="Proteomes" id="UP000540506"/>
    </source>
</evidence>
<accession>A0A7W7RA84</accession>
<evidence type="ECO:0000313" key="6">
    <source>
        <dbReference type="EMBL" id="MBB4927968.1"/>
    </source>
</evidence>
<dbReference type="Proteomes" id="UP000540506">
    <property type="component" value="Unassembled WGS sequence"/>
</dbReference>
<keyword evidence="3" id="KW-0804">Transcription</keyword>
<dbReference type="PRINTS" id="PR00032">
    <property type="entry name" value="HTHARAC"/>
</dbReference>
<dbReference type="InterPro" id="IPR050204">
    <property type="entry name" value="AraC_XylS_family_regulators"/>
</dbReference>